<name>A0AAF1BHE7_9TREE</name>
<keyword evidence="2" id="KW-0472">Membrane</keyword>
<evidence type="ECO:0000313" key="3">
    <source>
        <dbReference type="EMBL" id="WOO77460.1"/>
    </source>
</evidence>
<dbReference type="AlphaFoldDB" id="A0AAF1BHE7"/>
<feature type="transmembrane region" description="Helical" evidence="2">
    <location>
        <begin position="78"/>
        <end position="99"/>
    </location>
</feature>
<sequence length="302" mass="32367">MTLYQRVSALILASVTSLWVSAPAFVLGFFAALWSAAPALARPVLAMPNKDTSLGTVVRSLWSLGTQLVPGPVQEVLGAVWVALVSALALGVAFVPVTLSAPLYRLGYWVLTVVLGLAFKYEVELVITALNHVGALLDDKAWAQVLEAALPPLRDGRYHQGDINEAASIPLAPAPTPAFTREPSPAGRWRVPLGPRRDAAVLRWRSDSARFEAWIDPVFPGPTAYMSIVVPAPRTANVSTATGTDRTARSQVTPYPATSSHVHAYGEDSLPGVPMVRTPASTGRPRTPGPRWSEQDIQGARR</sequence>
<protein>
    <submittedName>
        <fullName evidence="3">Uncharacterized protein</fullName>
    </submittedName>
</protein>
<gene>
    <name evidence="3" type="ORF">LOC62_01G001039</name>
</gene>
<feature type="region of interest" description="Disordered" evidence="1">
    <location>
        <begin position="238"/>
        <end position="302"/>
    </location>
</feature>
<evidence type="ECO:0000256" key="1">
    <source>
        <dbReference type="SAM" id="MobiDB-lite"/>
    </source>
</evidence>
<dbReference type="RefSeq" id="XP_062623492.1">
    <property type="nucleotide sequence ID" value="XM_062767508.1"/>
</dbReference>
<feature type="transmembrane region" description="Helical" evidence="2">
    <location>
        <begin position="106"/>
        <end position="123"/>
    </location>
</feature>
<dbReference type="GeneID" id="87804297"/>
<keyword evidence="2" id="KW-1133">Transmembrane helix</keyword>
<reference evidence="3" key="1">
    <citation type="submission" date="2023-10" db="EMBL/GenBank/DDBJ databases">
        <authorList>
            <person name="Noh H."/>
        </authorList>
    </citation>
    <scope>NUCLEOTIDE SEQUENCE</scope>
    <source>
        <strain evidence="3">DUCC4014</strain>
    </source>
</reference>
<feature type="compositionally biased region" description="Polar residues" evidence="1">
    <location>
        <begin position="238"/>
        <end position="261"/>
    </location>
</feature>
<dbReference type="Proteomes" id="UP000827549">
    <property type="component" value="Chromosome 1"/>
</dbReference>
<proteinExistence type="predicted"/>
<evidence type="ECO:0000313" key="4">
    <source>
        <dbReference type="Proteomes" id="UP000827549"/>
    </source>
</evidence>
<keyword evidence="4" id="KW-1185">Reference proteome</keyword>
<keyword evidence="2" id="KW-0812">Transmembrane</keyword>
<dbReference type="EMBL" id="CP086714">
    <property type="protein sequence ID" value="WOO77460.1"/>
    <property type="molecule type" value="Genomic_DNA"/>
</dbReference>
<organism evidence="3 4">
    <name type="scientific">Vanrija pseudolonga</name>
    <dbReference type="NCBI Taxonomy" id="143232"/>
    <lineage>
        <taxon>Eukaryota</taxon>
        <taxon>Fungi</taxon>
        <taxon>Dikarya</taxon>
        <taxon>Basidiomycota</taxon>
        <taxon>Agaricomycotina</taxon>
        <taxon>Tremellomycetes</taxon>
        <taxon>Trichosporonales</taxon>
        <taxon>Trichosporonaceae</taxon>
        <taxon>Vanrija</taxon>
    </lineage>
</organism>
<evidence type="ECO:0000256" key="2">
    <source>
        <dbReference type="SAM" id="Phobius"/>
    </source>
</evidence>
<accession>A0AAF1BHE7</accession>